<dbReference type="GO" id="GO:0045936">
    <property type="term" value="P:negative regulation of phosphate metabolic process"/>
    <property type="evidence" value="ECO:0007669"/>
    <property type="project" value="InterPro"/>
</dbReference>
<gene>
    <name evidence="9" type="primary">phoU</name>
    <name evidence="9" type="ORF">FCI23_51195</name>
</gene>
<dbReference type="GO" id="GO:0006817">
    <property type="term" value="P:phosphate ion transport"/>
    <property type="evidence" value="ECO:0007669"/>
    <property type="project" value="UniProtKB-KW"/>
</dbReference>
<name>A0A4U0RM22_9ACTN</name>
<comment type="function">
    <text evidence="7">Plays a role in the regulation of phosphate uptake.</text>
</comment>
<dbReference type="PANTHER" id="PTHR42930:SF3">
    <property type="entry name" value="PHOSPHATE-SPECIFIC TRANSPORT SYSTEM ACCESSORY PROTEIN PHOU"/>
    <property type="match status" value="1"/>
</dbReference>
<sequence length="215" mass="23629">MRDRYHGELGAVHDQLVGLAALVTKAMVRATTAVVSGDLDAADEVISQDAVIDAARDALDARVMSVLACQQPVATDLRTLVAALRISADLERMGDLARHIAEIARMRYPGAPLPPVLRPDIEEMGRVAQRMATKMRQVLETKDPKAAAELHFDDDAMDDVHRSTFQHMTDEAWLHGMATAVDLTLLSRYYERFADHAVNVANRVIFLATGANARM</sequence>
<keyword evidence="5 7" id="KW-0963">Cytoplasm</keyword>
<comment type="caution">
    <text evidence="9">The sequence shown here is derived from an EMBL/GenBank/DDBJ whole genome shotgun (WGS) entry which is preliminary data.</text>
</comment>
<dbReference type="Gene3D" id="1.20.58.220">
    <property type="entry name" value="Phosphate transport system protein phou homolog 2, domain 2"/>
    <property type="match status" value="1"/>
</dbReference>
<feature type="domain" description="PhoU" evidence="8">
    <location>
        <begin position="121"/>
        <end position="204"/>
    </location>
</feature>
<evidence type="ECO:0000256" key="1">
    <source>
        <dbReference type="ARBA" id="ARBA00004496"/>
    </source>
</evidence>
<dbReference type="NCBIfam" id="TIGR02135">
    <property type="entry name" value="phoU_full"/>
    <property type="match status" value="1"/>
</dbReference>
<organism evidence="9 10">
    <name type="scientific">Actinacidiphila oryziradicis</name>
    <dbReference type="NCBI Taxonomy" id="2571141"/>
    <lineage>
        <taxon>Bacteria</taxon>
        <taxon>Bacillati</taxon>
        <taxon>Actinomycetota</taxon>
        <taxon>Actinomycetes</taxon>
        <taxon>Kitasatosporales</taxon>
        <taxon>Streptomycetaceae</taxon>
        <taxon>Actinacidiphila</taxon>
    </lineage>
</organism>
<comment type="similarity">
    <text evidence="2 7">Belongs to the PhoU family.</text>
</comment>
<dbReference type="PIRSF" id="PIRSF003107">
    <property type="entry name" value="PhoU"/>
    <property type="match status" value="1"/>
</dbReference>
<reference evidence="9 10" key="1">
    <citation type="submission" date="2019-04" db="EMBL/GenBank/DDBJ databases">
        <title>Streptomyces oryziradicis sp. nov., a novel actinomycete isolated from rhizosphere soil of rice (Oryza sativa L.).</title>
        <authorList>
            <person name="Li C."/>
        </authorList>
    </citation>
    <scope>NUCLEOTIDE SEQUENCE [LARGE SCALE GENOMIC DNA]</scope>
    <source>
        <strain evidence="9 10">NEAU-C40</strain>
    </source>
</reference>
<dbReference type="GO" id="GO:0030643">
    <property type="term" value="P:intracellular phosphate ion homeostasis"/>
    <property type="evidence" value="ECO:0007669"/>
    <property type="project" value="InterPro"/>
</dbReference>
<keyword evidence="10" id="KW-1185">Reference proteome</keyword>
<accession>A0A4U0RM22</accession>
<dbReference type="InterPro" id="IPR028366">
    <property type="entry name" value="PhoU"/>
</dbReference>
<keyword evidence="4 7" id="KW-0813">Transport</keyword>
<protein>
    <recommendedName>
        <fullName evidence="7">Phosphate-specific transport system accessory protein PhoU</fullName>
    </recommendedName>
</protein>
<evidence type="ECO:0000259" key="8">
    <source>
        <dbReference type="Pfam" id="PF01895"/>
    </source>
</evidence>
<evidence type="ECO:0000256" key="3">
    <source>
        <dbReference type="ARBA" id="ARBA00011738"/>
    </source>
</evidence>
<dbReference type="SUPFAM" id="SSF109755">
    <property type="entry name" value="PhoU-like"/>
    <property type="match status" value="1"/>
</dbReference>
<dbReference type="Proteomes" id="UP000305778">
    <property type="component" value="Unassembled WGS sequence"/>
</dbReference>
<dbReference type="InterPro" id="IPR026022">
    <property type="entry name" value="PhoU_dom"/>
</dbReference>
<comment type="subunit">
    <text evidence="3 7">Homodimer.</text>
</comment>
<dbReference type="OrthoDB" id="9814256at2"/>
<evidence type="ECO:0000256" key="4">
    <source>
        <dbReference type="ARBA" id="ARBA00022448"/>
    </source>
</evidence>
<keyword evidence="6 7" id="KW-0592">Phosphate transport</keyword>
<dbReference type="GO" id="GO:0005737">
    <property type="term" value="C:cytoplasm"/>
    <property type="evidence" value="ECO:0007669"/>
    <property type="project" value="UniProtKB-SubCell"/>
</dbReference>
<dbReference type="AlphaFoldDB" id="A0A4U0RM22"/>
<dbReference type="EMBL" id="SUMC01000164">
    <property type="protein sequence ID" value="TJZ96286.1"/>
    <property type="molecule type" value="Genomic_DNA"/>
</dbReference>
<dbReference type="Pfam" id="PF01895">
    <property type="entry name" value="PhoU"/>
    <property type="match status" value="2"/>
</dbReference>
<evidence type="ECO:0000256" key="2">
    <source>
        <dbReference type="ARBA" id="ARBA00008107"/>
    </source>
</evidence>
<feature type="domain" description="PhoU" evidence="8">
    <location>
        <begin position="19"/>
        <end position="103"/>
    </location>
</feature>
<comment type="subcellular location">
    <subcellularLocation>
        <location evidence="1 7">Cytoplasm</location>
    </subcellularLocation>
</comment>
<proteinExistence type="inferred from homology"/>
<evidence type="ECO:0000313" key="10">
    <source>
        <dbReference type="Proteomes" id="UP000305778"/>
    </source>
</evidence>
<dbReference type="PANTHER" id="PTHR42930">
    <property type="entry name" value="PHOSPHATE-SPECIFIC TRANSPORT SYSTEM ACCESSORY PROTEIN PHOU"/>
    <property type="match status" value="1"/>
</dbReference>
<dbReference type="FunFam" id="1.20.58.220:FF:000004">
    <property type="entry name" value="Phosphate-specific transport system accessory protein PhoU"/>
    <property type="match status" value="1"/>
</dbReference>
<evidence type="ECO:0000256" key="6">
    <source>
        <dbReference type="ARBA" id="ARBA00022592"/>
    </source>
</evidence>
<evidence type="ECO:0000256" key="5">
    <source>
        <dbReference type="ARBA" id="ARBA00022490"/>
    </source>
</evidence>
<dbReference type="InterPro" id="IPR038078">
    <property type="entry name" value="PhoU-like_sf"/>
</dbReference>
<dbReference type="RefSeq" id="WP_136730808.1">
    <property type="nucleotide sequence ID" value="NZ_SUMC01000164.1"/>
</dbReference>
<evidence type="ECO:0000313" key="9">
    <source>
        <dbReference type="EMBL" id="TJZ96286.1"/>
    </source>
</evidence>
<evidence type="ECO:0000256" key="7">
    <source>
        <dbReference type="PIRNR" id="PIRNR003107"/>
    </source>
</evidence>